<sequence length="150" mass="15611">MPYHAIPCPALPSSSELMHALKIINHVGCTSPEADAAAAAAQQPAAAPPPCNCSLASWPVAVFWGFGGHCLVQRSVEASASVHPPDAADDQEHAARESEGEGEMIVALAGRSIDAGAGGARIALSYYARAWCRQQRRLKVSARGPAGSIW</sequence>
<evidence type="ECO:0000313" key="2">
    <source>
        <dbReference type="EMBL" id="OAE20343.1"/>
    </source>
</evidence>
<proteinExistence type="predicted"/>
<gene>
    <name evidence="2" type="ORF">AXG93_209s1110</name>
</gene>
<name>A0A176VIV5_MARPO</name>
<accession>A0A176VIV5</accession>
<feature type="region of interest" description="Disordered" evidence="1">
    <location>
        <begin position="81"/>
        <end position="101"/>
    </location>
</feature>
<protein>
    <submittedName>
        <fullName evidence="2">Uncharacterized protein</fullName>
    </submittedName>
</protein>
<dbReference type="Proteomes" id="UP000077202">
    <property type="component" value="Unassembled WGS sequence"/>
</dbReference>
<evidence type="ECO:0000313" key="3">
    <source>
        <dbReference type="Proteomes" id="UP000077202"/>
    </source>
</evidence>
<organism evidence="2 3">
    <name type="scientific">Marchantia polymorpha subsp. ruderalis</name>
    <dbReference type="NCBI Taxonomy" id="1480154"/>
    <lineage>
        <taxon>Eukaryota</taxon>
        <taxon>Viridiplantae</taxon>
        <taxon>Streptophyta</taxon>
        <taxon>Embryophyta</taxon>
        <taxon>Marchantiophyta</taxon>
        <taxon>Marchantiopsida</taxon>
        <taxon>Marchantiidae</taxon>
        <taxon>Marchantiales</taxon>
        <taxon>Marchantiaceae</taxon>
        <taxon>Marchantia</taxon>
    </lineage>
</organism>
<reference evidence="2" key="1">
    <citation type="submission" date="2016-03" db="EMBL/GenBank/DDBJ databases">
        <title>Mechanisms controlling the formation of the plant cell surface in tip-growing cells are functionally conserved among land plants.</title>
        <authorList>
            <person name="Honkanen S."/>
            <person name="Jones V.A."/>
            <person name="Morieri G."/>
            <person name="Champion C."/>
            <person name="Hetherington A.J."/>
            <person name="Kelly S."/>
            <person name="Saint-Marcoux D."/>
            <person name="Proust H."/>
            <person name="Prescott H."/>
            <person name="Dolan L."/>
        </authorList>
    </citation>
    <scope>NUCLEOTIDE SEQUENCE [LARGE SCALE GENOMIC DNA]</scope>
    <source>
        <tissue evidence="2">Whole gametophyte</tissue>
    </source>
</reference>
<dbReference type="AlphaFoldDB" id="A0A176VIV5"/>
<dbReference type="EMBL" id="LVLJ01003630">
    <property type="protein sequence ID" value="OAE20343.1"/>
    <property type="molecule type" value="Genomic_DNA"/>
</dbReference>
<feature type="compositionally biased region" description="Basic and acidic residues" evidence="1">
    <location>
        <begin position="90"/>
        <end position="99"/>
    </location>
</feature>
<keyword evidence="3" id="KW-1185">Reference proteome</keyword>
<comment type="caution">
    <text evidence="2">The sequence shown here is derived from an EMBL/GenBank/DDBJ whole genome shotgun (WGS) entry which is preliminary data.</text>
</comment>
<evidence type="ECO:0000256" key="1">
    <source>
        <dbReference type="SAM" id="MobiDB-lite"/>
    </source>
</evidence>